<keyword evidence="3" id="KW-0677">Repeat</keyword>
<dbReference type="SMART" id="SM00355">
    <property type="entry name" value="ZnF_C2H2"/>
    <property type="match status" value="5"/>
</dbReference>
<feature type="domain" description="C2H2-type" evidence="8">
    <location>
        <begin position="193"/>
        <end position="220"/>
    </location>
</feature>
<evidence type="ECO:0000256" key="2">
    <source>
        <dbReference type="ARBA" id="ARBA00022723"/>
    </source>
</evidence>
<dbReference type="Pfam" id="PF00096">
    <property type="entry name" value="zf-C2H2"/>
    <property type="match status" value="3"/>
</dbReference>
<evidence type="ECO:0000256" key="7">
    <source>
        <dbReference type="PROSITE-ProRule" id="PRU00042"/>
    </source>
</evidence>
<dbReference type="AlphaFoldDB" id="A0AAD7ZDS3"/>
<dbReference type="Gene3D" id="3.30.160.60">
    <property type="entry name" value="Classic Zinc Finger"/>
    <property type="match status" value="4"/>
</dbReference>
<dbReference type="PROSITE" id="PS50157">
    <property type="entry name" value="ZINC_FINGER_C2H2_2"/>
    <property type="match status" value="5"/>
</dbReference>
<name>A0AAD7ZDS3_DIPPU</name>
<keyword evidence="10" id="KW-1185">Reference proteome</keyword>
<feature type="domain" description="C2H2-type" evidence="8">
    <location>
        <begin position="278"/>
        <end position="305"/>
    </location>
</feature>
<evidence type="ECO:0000256" key="6">
    <source>
        <dbReference type="ARBA" id="ARBA00023242"/>
    </source>
</evidence>
<dbReference type="FunFam" id="3.30.160.60:FF:000186">
    <property type="entry name" value="Zinc finger protein 366"/>
    <property type="match status" value="1"/>
</dbReference>
<dbReference type="PROSITE" id="PS00028">
    <property type="entry name" value="ZINC_FINGER_C2H2_1"/>
    <property type="match status" value="5"/>
</dbReference>
<dbReference type="PANTHER" id="PTHR24409:SF295">
    <property type="entry name" value="AZ2-RELATED"/>
    <property type="match status" value="1"/>
</dbReference>
<dbReference type="PANTHER" id="PTHR24409">
    <property type="entry name" value="ZINC FINGER PROTEIN 142"/>
    <property type="match status" value="1"/>
</dbReference>
<dbReference type="GO" id="GO:0008270">
    <property type="term" value="F:zinc ion binding"/>
    <property type="evidence" value="ECO:0007669"/>
    <property type="project" value="UniProtKB-KW"/>
</dbReference>
<keyword evidence="4 7" id="KW-0863">Zinc-finger</keyword>
<evidence type="ECO:0000256" key="3">
    <source>
        <dbReference type="ARBA" id="ARBA00022737"/>
    </source>
</evidence>
<dbReference type="GO" id="GO:0000977">
    <property type="term" value="F:RNA polymerase II transcription regulatory region sequence-specific DNA binding"/>
    <property type="evidence" value="ECO:0007669"/>
    <property type="project" value="TreeGrafter"/>
</dbReference>
<reference evidence="9" key="1">
    <citation type="journal article" date="2023" name="IScience">
        <title>Live-bearing cockroach genome reveals convergent evolutionary mechanisms linked to viviparity in insects and beyond.</title>
        <authorList>
            <person name="Fouks B."/>
            <person name="Harrison M.C."/>
            <person name="Mikhailova A.A."/>
            <person name="Marchal E."/>
            <person name="English S."/>
            <person name="Carruthers M."/>
            <person name="Jennings E.C."/>
            <person name="Chiamaka E.L."/>
            <person name="Frigard R.A."/>
            <person name="Pippel M."/>
            <person name="Attardo G.M."/>
            <person name="Benoit J.B."/>
            <person name="Bornberg-Bauer E."/>
            <person name="Tobe S.S."/>
        </authorList>
    </citation>
    <scope>NUCLEOTIDE SEQUENCE</scope>
    <source>
        <strain evidence="9">Stay&amp;Tobe</strain>
    </source>
</reference>
<dbReference type="FunFam" id="3.30.160.60:FF:000870">
    <property type="entry name" value="zinc finger protein 197 isoform X1"/>
    <property type="match status" value="1"/>
</dbReference>
<keyword evidence="5" id="KW-0862">Zinc</keyword>
<dbReference type="SUPFAM" id="SSF57667">
    <property type="entry name" value="beta-beta-alpha zinc fingers"/>
    <property type="match status" value="5"/>
</dbReference>
<evidence type="ECO:0000256" key="5">
    <source>
        <dbReference type="ARBA" id="ARBA00022833"/>
    </source>
</evidence>
<dbReference type="EMBL" id="JASPKZ010008857">
    <property type="protein sequence ID" value="KAJ9578854.1"/>
    <property type="molecule type" value="Genomic_DNA"/>
</dbReference>
<reference evidence="9" key="2">
    <citation type="submission" date="2023-05" db="EMBL/GenBank/DDBJ databases">
        <authorList>
            <person name="Fouks B."/>
        </authorList>
    </citation>
    <scope>NUCLEOTIDE SEQUENCE</scope>
    <source>
        <strain evidence="9">Stay&amp;Tobe</strain>
        <tissue evidence="9">Testes</tissue>
    </source>
</reference>
<feature type="domain" description="C2H2-type" evidence="8">
    <location>
        <begin position="249"/>
        <end position="277"/>
    </location>
</feature>
<evidence type="ECO:0000256" key="1">
    <source>
        <dbReference type="ARBA" id="ARBA00004123"/>
    </source>
</evidence>
<accession>A0AAD7ZDS3</accession>
<dbReference type="GO" id="GO:0000981">
    <property type="term" value="F:DNA-binding transcription factor activity, RNA polymerase II-specific"/>
    <property type="evidence" value="ECO:0007669"/>
    <property type="project" value="TreeGrafter"/>
</dbReference>
<dbReference type="Proteomes" id="UP001233999">
    <property type="component" value="Unassembled WGS sequence"/>
</dbReference>
<dbReference type="InterPro" id="IPR036236">
    <property type="entry name" value="Znf_C2H2_sf"/>
</dbReference>
<comment type="subcellular location">
    <subcellularLocation>
        <location evidence="1">Nucleus</location>
    </subcellularLocation>
</comment>
<organism evidence="9 10">
    <name type="scientific">Diploptera punctata</name>
    <name type="common">Pacific beetle cockroach</name>
    <dbReference type="NCBI Taxonomy" id="6984"/>
    <lineage>
        <taxon>Eukaryota</taxon>
        <taxon>Metazoa</taxon>
        <taxon>Ecdysozoa</taxon>
        <taxon>Arthropoda</taxon>
        <taxon>Hexapoda</taxon>
        <taxon>Insecta</taxon>
        <taxon>Pterygota</taxon>
        <taxon>Neoptera</taxon>
        <taxon>Polyneoptera</taxon>
        <taxon>Dictyoptera</taxon>
        <taxon>Blattodea</taxon>
        <taxon>Blaberoidea</taxon>
        <taxon>Blaberidae</taxon>
        <taxon>Diplopterinae</taxon>
        <taxon>Diploptera</taxon>
    </lineage>
</organism>
<evidence type="ECO:0000313" key="9">
    <source>
        <dbReference type="EMBL" id="KAJ9578854.1"/>
    </source>
</evidence>
<comment type="caution">
    <text evidence="9">The sequence shown here is derived from an EMBL/GenBank/DDBJ whole genome shotgun (WGS) entry which is preliminary data.</text>
</comment>
<evidence type="ECO:0000259" key="8">
    <source>
        <dbReference type="PROSITE" id="PS50157"/>
    </source>
</evidence>
<keyword evidence="2" id="KW-0479">Metal-binding</keyword>
<feature type="domain" description="C2H2-type" evidence="8">
    <location>
        <begin position="113"/>
        <end position="140"/>
    </location>
</feature>
<dbReference type="FunFam" id="3.30.160.60:FF:000446">
    <property type="entry name" value="Zinc finger protein"/>
    <property type="match status" value="1"/>
</dbReference>
<feature type="domain" description="C2H2-type" evidence="8">
    <location>
        <begin position="164"/>
        <end position="192"/>
    </location>
</feature>
<dbReference type="Pfam" id="PF13912">
    <property type="entry name" value="zf-C2H2_6"/>
    <property type="match status" value="1"/>
</dbReference>
<dbReference type="InterPro" id="IPR013087">
    <property type="entry name" value="Znf_C2H2_type"/>
</dbReference>
<gene>
    <name evidence="9" type="ORF">L9F63_004913</name>
</gene>
<dbReference type="GO" id="GO:0005634">
    <property type="term" value="C:nucleus"/>
    <property type="evidence" value="ECO:0007669"/>
    <property type="project" value="UniProtKB-SubCell"/>
</dbReference>
<protein>
    <recommendedName>
        <fullName evidence="8">C2H2-type domain-containing protein</fullName>
    </recommendedName>
</protein>
<evidence type="ECO:0000256" key="4">
    <source>
        <dbReference type="ARBA" id="ARBA00022771"/>
    </source>
</evidence>
<evidence type="ECO:0000313" key="10">
    <source>
        <dbReference type="Proteomes" id="UP001233999"/>
    </source>
</evidence>
<sequence length="326" mass="37484">MLTHTDQATFFMNHFANIMDVSNSTRFSDLLKTLRSLEERIPKISLHKIDIICPLLQDSLSAKLVEKLLDKHQFCAACREEFVKDLPSENTNKTHGVLTSRTNNVTGHEEKTPVCQICSETFTTYVDLNLHQKTHNKEINLLNGSSSGNVNGINTSNEENSKIYKCSICSKIYKRASHLNQHKLEVHSGEKPFKCSICSEIFKRASHLKRHMLSHSDEKINICSICSTILKNKSDLILHNCLDSGSRPYKCNVCMKTFKQSQLMNRHKLEVHFGERPFKCLICSKAFKRLCALKQHKLTHSKEKEFKCLCSKSFKTRHELNQHHLI</sequence>
<keyword evidence="6" id="KW-0539">Nucleus</keyword>
<proteinExistence type="predicted"/>